<feature type="region of interest" description="Disordered" evidence="1">
    <location>
        <begin position="20"/>
        <end position="53"/>
    </location>
</feature>
<evidence type="ECO:0000313" key="2">
    <source>
        <dbReference type="EMBL" id="KAK3236153.1"/>
    </source>
</evidence>
<sequence length="491" mass="54354">MRKDNDLRLMSMDVDDMFGRTAVKRQPHQAIFRPSQFQPGSHRPRQAQPNNPLRVTPAKQSLELSQALRVAHCEAAPPSASLVNGSSPAPTPEDPSAPPPRDQGELRQYKLFKPGSLTHGIRISEHLMHASQLSHKGALNSESSGVVGKDAKESPQPENSQSAPLPPQRPNKGSEKRRLDPRVEDKIKGIWDELGCTKKGFLYEEELIVFCQHLRLTQQPELDDAEAFRLALATWQDLCAARRSQLPLRWTEFREFLVAAIAGWVKKSTPATLLTQLAGVQRMVRGDFQLVMQDMKRRATHRIQPSMSSPEGEGVFGMTRSASEHQLVEGVSSQLSLESFPAPNSPDSRPSTALDGRASPWGTPIGSRPSTPGLQPSRSMSAGLSSRADGSSQKLRRGGSVRKPAAYELELRRQLNPWSNFSPWTMRGGDGHDVRNGIIGLPQLLERMGVGVNHSPVKGEVDRMKAERSELISDQHLPTSPPGYLQMHWRI</sequence>
<feature type="region of interest" description="Disordered" evidence="1">
    <location>
        <begin position="133"/>
        <end position="181"/>
    </location>
</feature>
<feature type="compositionally biased region" description="Pro residues" evidence="1">
    <location>
        <begin position="89"/>
        <end position="101"/>
    </location>
</feature>
<comment type="caution">
    <text evidence="2">The sequence shown here is derived from an EMBL/GenBank/DDBJ whole genome shotgun (WGS) entry which is preliminary data.</text>
</comment>
<gene>
    <name evidence="2" type="ORF">CYMTET_53687</name>
</gene>
<evidence type="ECO:0008006" key="4">
    <source>
        <dbReference type="Google" id="ProtNLM"/>
    </source>
</evidence>
<feature type="region of interest" description="Disordered" evidence="1">
    <location>
        <begin position="78"/>
        <end position="104"/>
    </location>
</feature>
<organism evidence="2 3">
    <name type="scientific">Cymbomonas tetramitiformis</name>
    <dbReference type="NCBI Taxonomy" id="36881"/>
    <lineage>
        <taxon>Eukaryota</taxon>
        <taxon>Viridiplantae</taxon>
        <taxon>Chlorophyta</taxon>
        <taxon>Pyramimonadophyceae</taxon>
        <taxon>Pyramimonadales</taxon>
        <taxon>Pyramimonadaceae</taxon>
        <taxon>Cymbomonas</taxon>
    </lineage>
</organism>
<feature type="compositionally biased region" description="Basic and acidic residues" evidence="1">
    <location>
        <begin position="172"/>
        <end position="181"/>
    </location>
</feature>
<evidence type="ECO:0000256" key="1">
    <source>
        <dbReference type="SAM" id="MobiDB-lite"/>
    </source>
</evidence>
<name>A0AAE0EPG9_9CHLO</name>
<protein>
    <recommendedName>
        <fullName evidence="4">EF-hand domain-containing protein</fullName>
    </recommendedName>
</protein>
<evidence type="ECO:0000313" key="3">
    <source>
        <dbReference type="Proteomes" id="UP001190700"/>
    </source>
</evidence>
<reference evidence="2 3" key="1">
    <citation type="journal article" date="2015" name="Genome Biol. Evol.">
        <title>Comparative Genomics of a Bacterivorous Green Alga Reveals Evolutionary Causalities and Consequences of Phago-Mixotrophic Mode of Nutrition.</title>
        <authorList>
            <person name="Burns J.A."/>
            <person name="Paasch A."/>
            <person name="Narechania A."/>
            <person name="Kim E."/>
        </authorList>
    </citation>
    <scope>NUCLEOTIDE SEQUENCE [LARGE SCALE GENOMIC DNA]</scope>
    <source>
        <strain evidence="2 3">PLY_AMNH</strain>
    </source>
</reference>
<dbReference type="EMBL" id="LGRX02035153">
    <property type="protein sequence ID" value="KAK3236153.1"/>
    <property type="molecule type" value="Genomic_DNA"/>
</dbReference>
<dbReference type="Proteomes" id="UP001190700">
    <property type="component" value="Unassembled WGS sequence"/>
</dbReference>
<dbReference type="AlphaFoldDB" id="A0AAE0EPG9"/>
<proteinExistence type="predicted"/>
<feature type="region of interest" description="Disordered" evidence="1">
    <location>
        <begin position="333"/>
        <end position="401"/>
    </location>
</feature>
<keyword evidence="3" id="KW-1185">Reference proteome</keyword>
<accession>A0AAE0EPG9</accession>
<feature type="compositionally biased region" description="Polar residues" evidence="1">
    <location>
        <begin position="368"/>
        <end position="393"/>
    </location>
</feature>